<dbReference type="PANTHER" id="PTHR21371">
    <property type="entry name" value="KETOL-ACID REDUCTOISOMERASE, MITOCHONDRIAL"/>
    <property type="match status" value="1"/>
</dbReference>
<evidence type="ECO:0000259" key="12">
    <source>
        <dbReference type="PROSITE" id="PS51850"/>
    </source>
</evidence>
<dbReference type="EC" id="1.1.1.86" evidence="9"/>
<feature type="active site" evidence="9">
    <location>
        <position position="108"/>
    </location>
</feature>
<evidence type="ECO:0000313" key="14">
    <source>
        <dbReference type="EMBL" id="SDC25579.1"/>
    </source>
</evidence>
<protein>
    <recommendedName>
        <fullName evidence="9">Ketol-acid reductoisomerase (NADP(+))</fullName>
        <shortName evidence="9">KARI</shortName>
        <ecNumber evidence="9">1.1.1.86</ecNumber>
    </recommendedName>
    <alternativeName>
        <fullName evidence="9">Acetohydroxy-acid isomeroreductase</fullName>
        <shortName evidence="9">AHIR</shortName>
    </alternativeName>
    <alternativeName>
        <fullName evidence="9">Alpha-keto-beta-hydroxylacyl reductoisomerase</fullName>
    </alternativeName>
</protein>
<dbReference type="Pfam" id="PF07991">
    <property type="entry name" value="KARI_N"/>
    <property type="match status" value="1"/>
</dbReference>
<dbReference type="GO" id="GO:0009099">
    <property type="term" value="P:L-valine biosynthetic process"/>
    <property type="evidence" value="ECO:0007669"/>
    <property type="project" value="UniProtKB-UniRule"/>
</dbReference>
<comment type="similarity">
    <text evidence="3 9 10">Belongs to the ketol-acid reductoisomerase family.</text>
</comment>
<name>A0A1G6K3H2_9FIRM</name>
<keyword evidence="15" id="KW-1185">Reference proteome</keyword>
<feature type="binding site" evidence="9 10">
    <location>
        <position position="231"/>
    </location>
    <ligand>
        <name>Mg(2+)</name>
        <dbReference type="ChEBI" id="CHEBI:18420"/>
        <label>2</label>
    </ligand>
</feature>
<comment type="caution">
    <text evidence="9">Lacks conserved residue(s) required for the propagation of feature annotation.</text>
</comment>
<dbReference type="PROSITE" id="PS51850">
    <property type="entry name" value="KARI_N"/>
    <property type="match status" value="1"/>
</dbReference>
<keyword evidence="9" id="KW-0521">NADP</keyword>
<dbReference type="GO" id="GO:0005829">
    <property type="term" value="C:cytosol"/>
    <property type="evidence" value="ECO:0007669"/>
    <property type="project" value="TreeGrafter"/>
</dbReference>
<evidence type="ECO:0000256" key="4">
    <source>
        <dbReference type="ARBA" id="ARBA00022605"/>
    </source>
</evidence>
<dbReference type="GO" id="GO:0004455">
    <property type="term" value="F:ketol-acid reductoisomerase activity"/>
    <property type="evidence" value="ECO:0007669"/>
    <property type="project" value="UniProtKB-UniRule"/>
</dbReference>
<comment type="catalytic activity">
    <reaction evidence="9">
        <text>(2R,3R)-2,3-dihydroxy-3-methylpentanoate + NADP(+) = (S)-2-ethyl-2-hydroxy-3-oxobutanoate + NADPH + H(+)</text>
        <dbReference type="Rhea" id="RHEA:13493"/>
        <dbReference type="ChEBI" id="CHEBI:15378"/>
        <dbReference type="ChEBI" id="CHEBI:49256"/>
        <dbReference type="ChEBI" id="CHEBI:49258"/>
        <dbReference type="ChEBI" id="CHEBI:57783"/>
        <dbReference type="ChEBI" id="CHEBI:58349"/>
        <dbReference type="EC" id="1.1.1.86"/>
    </reaction>
</comment>
<feature type="compositionally biased region" description="Low complexity" evidence="11">
    <location>
        <begin position="333"/>
        <end position="342"/>
    </location>
</feature>
<feature type="binding site" evidence="9 10">
    <location>
        <position position="252"/>
    </location>
    <ligand>
        <name>substrate</name>
    </ligand>
</feature>
<dbReference type="SUPFAM" id="SSF51735">
    <property type="entry name" value="NAD(P)-binding Rossmann-fold domains"/>
    <property type="match status" value="1"/>
</dbReference>
<reference evidence="15" key="1">
    <citation type="submission" date="2016-10" db="EMBL/GenBank/DDBJ databases">
        <authorList>
            <person name="Varghese N."/>
            <person name="Submissions S."/>
        </authorList>
    </citation>
    <scope>NUCLEOTIDE SEQUENCE [LARGE SCALE GENOMIC DNA]</scope>
    <source>
        <strain evidence="15">DSM 11005</strain>
    </source>
</reference>
<dbReference type="GO" id="GO:0050661">
    <property type="term" value="F:NADP binding"/>
    <property type="evidence" value="ECO:0007669"/>
    <property type="project" value="InterPro"/>
</dbReference>
<dbReference type="UniPathway" id="UPA00049">
    <property type="reaction ID" value="UER00060"/>
</dbReference>
<keyword evidence="14" id="KW-0413">Isomerase</keyword>
<evidence type="ECO:0000313" key="15">
    <source>
        <dbReference type="Proteomes" id="UP000198943"/>
    </source>
</evidence>
<accession>A0A1G6K3H2</accession>
<dbReference type="AlphaFoldDB" id="A0A1G6K3H2"/>
<dbReference type="InterPro" id="IPR013116">
    <property type="entry name" value="KARI_N"/>
</dbReference>
<dbReference type="Proteomes" id="UP000198943">
    <property type="component" value="Unassembled WGS sequence"/>
</dbReference>
<evidence type="ECO:0000256" key="1">
    <source>
        <dbReference type="ARBA" id="ARBA00004864"/>
    </source>
</evidence>
<keyword evidence="8 9" id="KW-0100">Branched-chain amino acid biosynthesis</keyword>
<dbReference type="Gene3D" id="6.10.240.10">
    <property type="match status" value="1"/>
</dbReference>
<feature type="binding site" evidence="9 10">
    <location>
        <position position="195"/>
    </location>
    <ligand>
        <name>Mg(2+)</name>
        <dbReference type="ChEBI" id="CHEBI:18420"/>
        <label>1</label>
    </ligand>
</feature>
<dbReference type="InterPro" id="IPR013023">
    <property type="entry name" value="KARI"/>
</dbReference>
<dbReference type="OrthoDB" id="9804088at2"/>
<dbReference type="GO" id="GO:0016853">
    <property type="term" value="F:isomerase activity"/>
    <property type="evidence" value="ECO:0007669"/>
    <property type="project" value="UniProtKB-KW"/>
</dbReference>
<feature type="binding site" evidence="9 10">
    <location>
        <position position="191"/>
    </location>
    <ligand>
        <name>Mg(2+)</name>
        <dbReference type="ChEBI" id="CHEBI:18420"/>
        <label>1</label>
    </ligand>
</feature>
<comment type="pathway">
    <text evidence="2 9">Amino-acid biosynthesis; L-isoleucine biosynthesis; L-isoleucine from 2-oxobutanoate: step 2/4.</text>
</comment>
<feature type="binding site" evidence="9 10">
    <location>
        <position position="227"/>
    </location>
    <ligand>
        <name>Mg(2+)</name>
        <dbReference type="ChEBI" id="CHEBI:18420"/>
        <label>2</label>
    </ligand>
</feature>
<dbReference type="EMBL" id="FMYW01000004">
    <property type="protein sequence ID" value="SDC25579.1"/>
    <property type="molecule type" value="Genomic_DNA"/>
</dbReference>
<keyword evidence="5 9" id="KW-0479">Metal-binding</keyword>
<feature type="binding site" evidence="9">
    <location>
        <begin position="25"/>
        <end position="28"/>
    </location>
    <ligand>
        <name>NADP(+)</name>
        <dbReference type="ChEBI" id="CHEBI:58349"/>
    </ligand>
</feature>
<evidence type="ECO:0000256" key="8">
    <source>
        <dbReference type="ARBA" id="ARBA00023304"/>
    </source>
</evidence>
<dbReference type="InterPro" id="IPR036291">
    <property type="entry name" value="NAD(P)-bd_dom_sf"/>
</dbReference>
<comment type="pathway">
    <text evidence="1 9">Amino-acid biosynthesis; L-valine biosynthesis; L-valine from pyruvate: step 2/4.</text>
</comment>
<sequence>MAKVYYDQDVNWDVIKGKKVAIVGYGSQGHAHALNLKDSGLEVVVGLYKGSKSVAKAEAAGLKVMTVGDAVKWADITMILIPDEKQADVYKNEIAPNLKPGSALAFAHGFNIHFQQIIPAADVDVFMVAPKGPGHLVRRVFTEGSGVPDVFAVYQDASGKCFDLALAYARGIGGTRAGVIETTFKEETETDLFGEQCVLCGGVTALMESGFNTLVEAGYQPEIAYFECFHEMKLIVDLMYEGGMAKMRHSISDTAEYGDYHTGKKIVTDDTRAAMKKALKEIQDGTFAKDWLLENRSAGRAHFLAERRIHAETQLEEVGKKLRSMMSWLQAPKAAAPAPAKKAPAKKAPVKKAAVKKAPAKKAPVKK</sequence>
<dbReference type="PROSITE" id="PS51851">
    <property type="entry name" value="KARI_C"/>
    <property type="match status" value="1"/>
</dbReference>
<dbReference type="SUPFAM" id="SSF48179">
    <property type="entry name" value="6-phosphogluconate dehydrogenase C-terminal domain-like"/>
    <property type="match status" value="1"/>
</dbReference>
<evidence type="ECO:0000256" key="6">
    <source>
        <dbReference type="ARBA" id="ARBA00022842"/>
    </source>
</evidence>
<dbReference type="Gene3D" id="3.40.50.720">
    <property type="entry name" value="NAD(P)-binding Rossmann-like Domain"/>
    <property type="match status" value="1"/>
</dbReference>
<proteinExistence type="inferred from homology"/>
<keyword evidence="4 9" id="KW-0028">Amino-acid biosynthesis</keyword>
<feature type="region of interest" description="Disordered" evidence="11">
    <location>
        <begin position="333"/>
        <end position="367"/>
    </location>
</feature>
<dbReference type="PANTHER" id="PTHR21371:SF1">
    <property type="entry name" value="KETOL-ACID REDUCTOISOMERASE, MITOCHONDRIAL"/>
    <property type="match status" value="1"/>
</dbReference>
<evidence type="ECO:0000256" key="3">
    <source>
        <dbReference type="ARBA" id="ARBA00010318"/>
    </source>
</evidence>
<feature type="binding site" evidence="9">
    <location>
        <position position="51"/>
    </location>
    <ligand>
        <name>NADP(+)</name>
        <dbReference type="ChEBI" id="CHEBI:58349"/>
    </ligand>
</feature>
<feature type="binding site" evidence="9">
    <location>
        <position position="134"/>
    </location>
    <ligand>
        <name>NADP(+)</name>
        <dbReference type="ChEBI" id="CHEBI:58349"/>
    </ligand>
</feature>
<dbReference type="InterPro" id="IPR000506">
    <property type="entry name" value="KARI_C"/>
</dbReference>
<evidence type="ECO:0000256" key="9">
    <source>
        <dbReference type="HAMAP-Rule" id="MF_00435"/>
    </source>
</evidence>
<evidence type="ECO:0000256" key="5">
    <source>
        <dbReference type="ARBA" id="ARBA00022723"/>
    </source>
</evidence>
<gene>
    <name evidence="9" type="primary">ilvC</name>
    <name evidence="14" type="ORF">SAMN04487864_10444</name>
</gene>
<dbReference type="GO" id="GO:0009097">
    <property type="term" value="P:isoleucine biosynthetic process"/>
    <property type="evidence" value="ECO:0007669"/>
    <property type="project" value="UniProtKB-UniRule"/>
</dbReference>
<feature type="compositionally biased region" description="Basic residues" evidence="11">
    <location>
        <begin position="343"/>
        <end position="367"/>
    </location>
</feature>
<dbReference type="Pfam" id="PF01450">
    <property type="entry name" value="KARI_C"/>
    <property type="match status" value="1"/>
</dbReference>
<dbReference type="NCBIfam" id="NF009940">
    <property type="entry name" value="PRK13403.1"/>
    <property type="match status" value="1"/>
</dbReference>
<feature type="binding site" evidence="9 10">
    <location>
        <position position="191"/>
    </location>
    <ligand>
        <name>Mg(2+)</name>
        <dbReference type="ChEBI" id="CHEBI:18420"/>
        <label>2</label>
    </ligand>
</feature>
<dbReference type="HAMAP" id="MF_00435">
    <property type="entry name" value="IlvC"/>
    <property type="match status" value="1"/>
</dbReference>
<comment type="catalytic activity">
    <reaction evidence="9">
        <text>(2R)-2,3-dihydroxy-3-methylbutanoate + NADP(+) = (2S)-2-acetolactate + NADPH + H(+)</text>
        <dbReference type="Rhea" id="RHEA:22068"/>
        <dbReference type="ChEBI" id="CHEBI:15378"/>
        <dbReference type="ChEBI" id="CHEBI:49072"/>
        <dbReference type="ChEBI" id="CHEBI:57783"/>
        <dbReference type="ChEBI" id="CHEBI:58349"/>
        <dbReference type="ChEBI" id="CHEBI:58476"/>
        <dbReference type="EC" id="1.1.1.86"/>
    </reaction>
</comment>
<evidence type="ECO:0000256" key="11">
    <source>
        <dbReference type="SAM" id="MobiDB-lite"/>
    </source>
</evidence>
<organism evidence="14 15">
    <name type="scientific">Succiniclasticum ruminis</name>
    <dbReference type="NCBI Taxonomy" id="40841"/>
    <lineage>
        <taxon>Bacteria</taxon>
        <taxon>Bacillati</taxon>
        <taxon>Bacillota</taxon>
        <taxon>Negativicutes</taxon>
        <taxon>Acidaminococcales</taxon>
        <taxon>Acidaminococcaceae</taxon>
        <taxon>Succiniclasticum</taxon>
    </lineage>
</organism>
<feature type="domain" description="KARI C-terminal knotted" evidence="13">
    <location>
        <begin position="183"/>
        <end position="329"/>
    </location>
</feature>
<dbReference type="UniPathway" id="UPA00047">
    <property type="reaction ID" value="UER00056"/>
</dbReference>
<evidence type="ECO:0000256" key="7">
    <source>
        <dbReference type="ARBA" id="ARBA00023002"/>
    </source>
</evidence>
<dbReference type="FunFam" id="3.40.50.720:FF:000023">
    <property type="entry name" value="Ketol-acid reductoisomerase (NADP(+))"/>
    <property type="match status" value="1"/>
</dbReference>
<dbReference type="InterPro" id="IPR008927">
    <property type="entry name" value="6-PGluconate_DH-like_C_sf"/>
</dbReference>
<dbReference type="NCBIfam" id="TIGR00465">
    <property type="entry name" value="ilvC"/>
    <property type="match status" value="1"/>
</dbReference>
<keyword evidence="6 9" id="KW-0460">Magnesium</keyword>
<feature type="binding site" evidence="9">
    <location>
        <position position="53"/>
    </location>
    <ligand>
        <name>NADP(+)</name>
        <dbReference type="ChEBI" id="CHEBI:58349"/>
    </ligand>
</feature>
<dbReference type="GO" id="GO:0000287">
    <property type="term" value="F:magnesium ion binding"/>
    <property type="evidence" value="ECO:0007669"/>
    <property type="project" value="UniProtKB-UniRule"/>
</dbReference>
<dbReference type="InterPro" id="IPR014359">
    <property type="entry name" value="KARI_prok"/>
</dbReference>
<evidence type="ECO:0000259" key="13">
    <source>
        <dbReference type="PROSITE" id="PS51851"/>
    </source>
</evidence>
<feature type="domain" description="KARI N-terminal Rossmann" evidence="12">
    <location>
        <begin position="2"/>
        <end position="182"/>
    </location>
</feature>
<evidence type="ECO:0000256" key="2">
    <source>
        <dbReference type="ARBA" id="ARBA00004885"/>
    </source>
</evidence>
<comment type="cofactor">
    <cofactor evidence="9">
        <name>Mg(2+)</name>
        <dbReference type="ChEBI" id="CHEBI:18420"/>
    </cofactor>
    <text evidence="9">Binds 2 magnesium ions per subunit.</text>
</comment>
<evidence type="ECO:0000256" key="10">
    <source>
        <dbReference type="PROSITE-ProRule" id="PRU01198"/>
    </source>
</evidence>
<comment type="function">
    <text evidence="9">Involved in the biosynthesis of branched-chain amino acids (BCAA). Catalyzes an alkyl-migration followed by a ketol-acid reduction of (S)-2-acetolactate (S2AL) to yield (R)-2,3-dihydroxy-isovalerate. In the isomerase reaction, S2AL is rearranged via a Mg-dependent methyl migration to produce 3-hydroxy-3-methyl-2-ketobutyrate (HMKB). In the reductase reaction, this 2-ketoacid undergoes a metal-dependent reduction by NADPH to yield (R)-2,3-dihydroxy-isovalerate.</text>
</comment>
<dbReference type="PIRSF" id="PIRSF000116">
    <property type="entry name" value="IlvC_gammaproteo"/>
    <property type="match status" value="1"/>
</dbReference>
<keyword evidence="7 9" id="KW-0560">Oxidoreductase</keyword>
<dbReference type="NCBIfam" id="NF004017">
    <property type="entry name" value="PRK05479.1"/>
    <property type="match status" value="1"/>
</dbReference>